<sequence>MLGSKNKRQSNDCFFFFVNYDIFIYYNHDSILP</sequence>
<dbReference type="EMBL" id="BK032823">
    <property type="protein sequence ID" value="DAF62258.1"/>
    <property type="molecule type" value="Genomic_DNA"/>
</dbReference>
<protein>
    <submittedName>
        <fullName evidence="1">Uncharacterized protein</fullName>
    </submittedName>
</protein>
<accession>A0A8S5THL6</accession>
<evidence type="ECO:0000313" key="1">
    <source>
        <dbReference type="EMBL" id="DAF62258.1"/>
    </source>
</evidence>
<proteinExistence type="predicted"/>
<reference evidence="1" key="1">
    <citation type="journal article" date="2021" name="Proc. Natl. Acad. Sci. U.S.A.">
        <title>A Catalog of Tens of Thousands of Viruses from Human Metagenomes Reveals Hidden Associations with Chronic Diseases.</title>
        <authorList>
            <person name="Tisza M.J."/>
            <person name="Buck C.B."/>
        </authorList>
    </citation>
    <scope>NUCLEOTIDE SEQUENCE</scope>
    <source>
        <strain evidence="1">CtIty1</strain>
    </source>
</reference>
<name>A0A8S5THL6_9CAUD</name>
<organism evidence="1">
    <name type="scientific">Myoviridae sp. ctIty1</name>
    <dbReference type="NCBI Taxonomy" id="2827673"/>
    <lineage>
        <taxon>Viruses</taxon>
        <taxon>Duplodnaviria</taxon>
        <taxon>Heunggongvirae</taxon>
        <taxon>Uroviricota</taxon>
        <taxon>Caudoviricetes</taxon>
    </lineage>
</organism>